<accession>A0A0E9SQ03</accession>
<reference evidence="1" key="2">
    <citation type="journal article" date="2015" name="Fish Shellfish Immunol.">
        <title>Early steps in the European eel (Anguilla anguilla)-Vibrio vulnificus interaction in the gills: Role of the RtxA13 toxin.</title>
        <authorList>
            <person name="Callol A."/>
            <person name="Pajuelo D."/>
            <person name="Ebbesson L."/>
            <person name="Teles M."/>
            <person name="MacKenzie S."/>
            <person name="Amaro C."/>
        </authorList>
    </citation>
    <scope>NUCLEOTIDE SEQUENCE</scope>
</reference>
<dbReference type="AlphaFoldDB" id="A0A0E9SQ03"/>
<protein>
    <submittedName>
        <fullName evidence="1">Uncharacterized protein</fullName>
    </submittedName>
</protein>
<name>A0A0E9SQ03_ANGAN</name>
<sequence length="36" mass="4221">MQARWNSVKHLPNYTSSSCIRLVHLSYLLILLTFQS</sequence>
<dbReference type="EMBL" id="GBXM01065138">
    <property type="protein sequence ID" value="JAH43439.1"/>
    <property type="molecule type" value="Transcribed_RNA"/>
</dbReference>
<proteinExistence type="predicted"/>
<reference evidence="1" key="1">
    <citation type="submission" date="2014-11" db="EMBL/GenBank/DDBJ databases">
        <authorList>
            <person name="Amaro Gonzalez C."/>
        </authorList>
    </citation>
    <scope>NUCLEOTIDE SEQUENCE</scope>
</reference>
<evidence type="ECO:0000313" key="1">
    <source>
        <dbReference type="EMBL" id="JAH43439.1"/>
    </source>
</evidence>
<organism evidence="1">
    <name type="scientific">Anguilla anguilla</name>
    <name type="common">European freshwater eel</name>
    <name type="synonym">Muraena anguilla</name>
    <dbReference type="NCBI Taxonomy" id="7936"/>
    <lineage>
        <taxon>Eukaryota</taxon>
        <taxon>Metazoa</taxon>
        <taxon>Chordata</taxon>
        <taxon>Craniata</taxon>
        <taxon>Vertebrata</taxon>
        <taxon>Euteleostomi</taxon>
        <taxon>Actinopterygii</taxon>
        <taxon>Neopterygii</taxon>
        <taxon>Teleostei</taxon>
        <taxon>Anguilliformes</taxon>
        <taxon>Anguillidae</taxon>
        <taxon>Anguilla</taxon>
    </lineage>
</organism>